<organism evidence="1 2">
    <name type="scientific">Moryella indoligenes</name>
    <dbReference type="NCBI Taxonomy" id="371674"/>
    <lineage>
        <taxon>Bacteria</taxon>
        <taxon>Bacillati</taxon>
        <taxon>Bacillota</taxon>
        <taxon>Clostridia</taxon>
        <taxon>Lachnospirales</taxon>
        <taxon>Lachnospiraceae</taxon>
        <taxon>Moryella</taxon>
    </lineage>
</organism>
<accession>A0AAE4AL34</accession>
<protein>
    <submittedName>
        <fullName evidence="1">Uncharacterized protein</fullName>
    </submittedName>
</protein>
<dbReference type="AlphaFoldDB" id="A0AAE4AL34"/>
<gene>
    <name evidence="1" type="ORF">J2S20_002329</name>
</gene>
<proteinExistence type="predicted"/>
<evidence type="ECO:0000313" key="2">
    <source>
        <dbReference type="Proteomes" id="UP001241537"/>
    </source>
</evidence>
<dbReference type="Proteomes" id="UP001241537">
    <property type="component" value="Unassembled WGS sequence"/>
</dbReference>
<dbReference type="EMBL" id="JAUSTO010000025">
    <property type="protein sequence ID" value="MDQ0153608.1"/>
    <property type="molecule type" value="Genomic_DNA"/>
</dbReference>
<dbReference type="RefSeq" id="WP_307255493.1">
    <property type="nucleotide sequence ID" value="NZ_JAUSTO010000025.1"/>
</dbReference>
<sequence>MKDKIKFKDETVLEIEDGASISAIEHIALSEDAAIVACKMMTKGNVRHIEFVKSETGEVYGIYDSMTLAATPTRSTNENGTVTVLLSLREMTDVEIQIEKLEESQETQNEAIDALIMGREE</sequence>
<evidence type="ECO:0000313" key="1">
    <source>
        <dbReference type="EMBL" id="MDQ0153608.1"/>
    </source>
</evidence>
<comment type="caution">
    <text evidence="1">The sequence shown here is derived from an EMBL/GenBank/DDBJ whole genome shotgun (WGS) entry which is preliminary data.</text>
</comment>
<reference evidence="1" key="1">
    <citation type="submission" date="2023-07" db="EMBL/GenBank/DDBJ databases">
        <title>Genomic Encyclopedia of Type Strains, Phase IV (KMG-IV): sequencing the most valuable type-strain genomes for metagenomic binning, comparative biology and taxonomic classification.</title>
        <authorList>
            <person name="Goeker M."/>
        </authorList>
    </citation>
    <scope>NUCLEOTIDE SEQUENCE</scope>
    <source>
        <strain evidence="1">DSM 19659</strain>
    </source>
</reference>
<name>A0AAE4AL34_9FIRM</name>
<keyword evidence="2" id="KW-1185">Reference proteome</keyword>